<reference evidence="2" key="1">
    <citation type="submission" date="2019-10" db="EMBL/GenBank/DDBJ databases">
        <title>Lactobacillus agilis SN811 Whole Genome Sequencing Project.</title>
        <authorList>
            <person name="Suzuki S."/>
            <person name="Endo A."/>
            <person name="Maeno S."/>
            <person name="Shiwa Y."/>
            <person name="Matsutani M."/>
            <person name="Kajikawa A."/>
        </authorList>
    </citation>
    <scope>NUCLEOTIDE SEQUENCE</scope>
    <source>
        <strain evidence="2">SN811</strain>
    </source>
</reference>
<name>A0A6F9Y486_9LACO</name>
<evidence type="ECO:0000313" key="2">
    <source>
        <dbReference type="EMBL" id="GET12316.1"/>
    </source>
</evidence>
<sequence>MPSQSKVPELLKVKYWSPLLMGYGLGYHAAEPLLNWPLCVFLVGFSLWSAWLILKINREEEHEQN</sequence>
<dbReference type="EMBL" id="BLAP01000030">
    <property type="protein sequence ID" value="GET12316.1"/>
    <property type="molecule type" value="Genomic_DNA"/>
</dbReference>
<keyword evidence="1" id="KW-0812">Transmembrane</keyword>
<keyword evidence="1" id="KW-0472">Membrane</keyword>
<proteinExistence type="predicted"/>
<protein>
    <submittedName>
        <fullName evidence="2">Uncharacterized protein</fullName>
    </submittedName>
</protein>
<dbReference type="AlphaFoldDB" id="A0A6F9Y486"/>
<dbReference type="Proteomes" id="UP000494160">
    <property type="component" value="Unassembled WGS sequence"/>
</dbReference>
<evidence type="ECO:0000256" key="1">
    <source>
        <dbReference type="SAM" id="Phobius"/>
    </source>
</evidence>
<feature type="transmembrane region" description="Helical" evidence="1">
    <location>
        <begin position="33"/>
        <end position="54"/>
    </location>
</feature>
<organism evidence="2">
    <name type="scientific">Ligilactobacillus agilis</name>
    <dbReference type="NCBI Taxonomy" id="1601"/>
    <lineage>
        <taxon>Bacteria</taxon>
        <taxon>Bacillati</taxon>
        <taxon>Bacillota</taxon>
        <taxon>Bacilli</taxon>
        <taxon>Lactobacillales</taxon>
        <taxon>Lactobacillaceae</taxon>
        <taxon>Ligilactobacillus</taxon>
    </lineage>
</organism>
<accession>A0A6F9Y486</accession>
<keyword evidence="1" id="KW-1133">Transmembrane helix</keyword>
<comment type="caution">
    <text evidence="2">The sequence shown here is derived from an EMBL/GenBank/DDBJ whole genome shotgun (WGS) entry which is preliminary data.</text>
</comment>
<gene>
    <name evidence="2" type="ORF">SN811_08160</name>
</gene>